<feature type="transmembrane region" description="Helical" evidence="5">
    <location>
        <begin position="197"/>
        <end position="216"/>
    </location>
</feature>
<feature type="transmembrane region" description="Helical" evidence="5">
    <location>
        <begin position="455"/>
        <end position="478"/>
    </location>
</feature>
<dbReference type="PROSITE" id="PS50850">
    <property type="entry name" value="MFS"/>
    <property type="match status" value="1"/>
</dbReference>
<keyword evidence="2 5" id="KW-0812">Transmembrane</keyword>
<sequence length="551" mass="59798">MPLGILEDYHLEHVPGTAPLEMIESAGIPEAGLADSLGLKYDPTGKIILVPQPSDDPNDPLNWPRWRKEMFIIATIWGTACVGAIGPLLVAAYVQLAQEWNVSLSKFASGTNGGLIVCLAGATVLTNVLAVKFGKRPIYLVTGVGLVLTVFWGSAAKSFGSFIASRALAGFCMAPMEGLVPASIADLWYVHERGLRTAMFNLAFMAGVSLGPLIAGQLIEHYSWRVCSYAMAGALVVNLLLTFFFMPETAFDRPEVVRIDVVNLETKALGKVHLEQVERSAGYPASKTSLETNNNIRGHVQASDRSSRFARKSFWNELDFWSGYNRPISFWKTLLGPLQIARSPIVLWTSIVFMTAITWIVILTIGASQIFVAPPYSFSVAAVGNTFLSPFLASIAGTLVAKPLIDGTVKFLAKRNHGIFEPEFRLPAMACYLLFTATGFFSAGQSLGSGMAWELPVILSLSFINFGVVLTVTVAITYTVDCHREQAAEAVSVMVLIKNMFAFGSTYYINDWIASSGVRNVFFALGGITAGMALSAIPVYVSALSHYYVEH</sequence>
<feature type="transmembrane region" description="Helical" evidence="5">
    <location>
        <begin position="521"/>
        <end position="541"/>
    </location>
</feature>
<accession>A0AA38XHU0</accession>
<feature type="transmembrane region" description="Helical" evidence="5">
    <location>
        <begin position="114"/>
        <end position="131"/>
    </location>
</feature>
<dbReference type="PANTHER" id="PTHR23502">
    <property type="entry name" value="MAJOR FACILITATOR SUPERFAMILY"/>
    <property type="match status" value="1"/>
</dbReference>
<dbReference type="AlphaFoldDB" id="A0AA38XHU0"/>
<reference evidence="7" key="1">
    <citation type="submission" date="2022-10" db="EMBL/GenBank/DDBJ databases">
        <title>Culturing micro-colonial fungi from biological soil crusts in the Mojave desert and describing Neophaeococcomyces mojavensis, and introducing the new genera and species Taxawa tesnikishii.</title>
        <authorList>
            <person name="Kurbessoian T."/>
            <person name="Stajich J.E."/>
        </authorList>
    </citation>
    <scope>NUCLEOTIDE SEQUENCE</scope>
    <source>
        <strain evidence="7">TK_41</strain>
    </source>
</reference>
<dbReference type="GO" id="GO:0022857">
    <property type="term" value="F:transmembrane transporter activity"/>
    <property type="evidence" value="ECO:0007669"/>
    <property type="project" value="InterPro"/>
</dbReference>
<evidence type="ECO:0000256" key="4">
    <source>
        <dbReference type="ARBA" id="ARBA00023136"/>
    </source>
</evidence>
<keyword evidence="3 5" id="KW-1133">Transmembrane helix</keyword>
<dbReference type="Pfam" id="PF07690">
    <property type="entry name" value="MFS_1"/>
    <property type="match status" value="1"/>
</dbReference>
<evidence type="ECO:0000256" key="5">
    <source>
        <dbReference type="SAM" id="Phobius"/>
    </source>
</evidence>
<name>A0AA38XHU0_9EURO</name>
<protein>
    <recommendedName>
        <fullName evidence="6">Major facilitator superfamily (MFS) profile domain-containing protein</fullName>
    </recommendedName>
</protein>
<comment type="caution">
    <text evidence="7">The sequence shown here is derived from an EMBL/GenBank/DDBJ whole genome shotgun (WGS) entry which is preliminary data.</text>
</comment>
<evidence type="ECO:0000259" key="6">
    <source>
        <dbReference type="PROSITE" id="PS50850"/>
    </source>
</evidence>
<dbReference type="PANTHER" id="PTHR23502:SF20">
    <property type="entry name" value="TRANSPORTER, PUTATIVE (AFU_ORTHOLOGUE AFUA_6G13880)-RELATED"/>
    <property type="match status" value="1"/>
</dbReference>
<evidence type="ECO:0000256" key="1">
    <source>
        <dbReference type="ARBA" id="ARBA00004141"/>
    </source>
</evidence>
<feature type="transmembrane region" description="Helical" evidence="5">
    <location>
        <begin position="490"/>
        <end position="509"/>
    </location>
</feature>
<gene>
    <name evidence="7" type="ORF">H2200_003226</name>
</gene>
<feature type="transmembrane region" description="Helical" evidence="5">
    <location>
        <begin position="387"/>
        <end position="405"/>
    </location>
</feature>
<evidence type="ECO:0000313" key="8">
    <source>
        <dbReference type="Proteomes" id="UP001172673"/>
    </source>
</evidence>
<evidence type="ECO:0000256" key="3">
    <source>
        <dbReference type="ARBA" id="ARBA00022989"/>
    </source>
</evidence>
<feature type="transmembrane region" description="Helical" evidence="5">
    <location>
        <begin position="222"/>
        <end position="245"/>
    </location>
</feature>
<dbReference type="GO" id="GO:0005886">
    <property type="term" value="C:plasma membrane"/>
    <property type="evidence" value="ECO:0007669"/>
    <property type="project" value="TreeGrafter"/>
</dbReference>
<comment type="subcellular location">
    <subcellularLocation>
        <location evidence="1">Membrane</location>
        <topology evidence="1">Multi-pass membrane protein</topology>
    </subcellularLocation>
</comment>
<feature type="domain" description="Major facilitator superfamily (MFS) profile" evidence="6">
    <location>
        <begin position="70"/>
        <end position="551"/>
    </location>
</feature>
<evidence type="ECO:0000313" key="7">
    <source>
        <dbReference type="EMBL" id="KAJ9613284.1"/>
    </source>
</evidence>
<proteinExistence type="predicted"/>
<dbReference type="SUPFAM" id="SSF103473">
    <property type="entry name" value="MFS general substrate transporter"/>
    <property type="match status" value="1"/>
</dbReference>
<dbReference type="InterPro" id="IPR036259">
    <property type="entry name" value="MFS_trans_sf"/>
</dbReference>
<feature type="transmembrane region" description="Helical" evidence="5">
    <location>
        <begin position="345"/>
        <end position="367"/>
    </location>
</feature>
<feature type="transmembrane region" description="Helical" evidence="5">
    <location>
        <begin position="71"/>
        <end position="94"/>
    </location>
</feature>
<feature type="transmembrane region" description="Helical" evidence="5">
    <location>
        <begin position="138"/>
        <end position="155"/>
    </location>
</feature>
<keyword evidence="8" id="KW-1185">Reference proteome</keyword>
<dbReference type="Gene3D" id="1.20.1250.20">
    <property type="entry name" value="MFS general substrate transporter like domains"/>
    <property type="match status" value="1"/>
</dbReference>
<keyword evidence="4 5" id="KW-0472">Membrane</keyword>
<dbReference type="EMBL" id="JAPDRK010000004">
    <property type="protein sequence ID" value="KAJ9613284.1"/>
    <property type="molecule type" value="Genomic_DNA"/>
</dbReference>
<organism evidence="7 8">
    <name type="scientific">Cladophialophora chaetospira</name>
    <dbReference type="NCBI Taxonomy" id="386627"/>
    <lineage>
        <taxon>Eukaryota</taxon>
        <taxon>Fungi</taxon>
        <taxon>Dikarya</taxon>
        <taxon>Ascomycota</taxon>
        <taxon>Pezizomycotina</taxon>
        <taxon>Eurotiomycetes</taxon>
        <taxon>Chaetothyriomycetidae</taxon>
        <taxon>Chaetothyriales</taxon>
        <taxon>Herpotrichiellaceae</taxon>
        <taxon>Cladophialophora</taxon>
    </lineage>
</organism>
<evidence type="ECO:0000256" key="2">
    <source>
        <dbReference type="ARBA" id="ARBA00022692"/>
    </source>
</evidence>
<dbReference type="InterPro" id="IPR011701">
    <property type="entry name" value="MFS"/>
</dbReference>
<dbReference type="Proteomes" id="UP001172673">
    <property type="component" value="Unassembled WGS sequence"/>
</dbReference>
<dbReference type="InterPro" id="IPR020846">
    <property type="entry name" value="MFS_dom"/>
</dbReference>
<feature type="transmembrane region" description="Helical" evidence="5">
    <location>
        <begin position="426"/>
        <end position="443"/>
    </location>
</feature>